<gene>
    <name evidence="3" type="ORF">HF209_06230</name>
    <name evidence="4" type="ORF">HF257_03800</name>
</gene>
<feature type="compositionally biased region" description="Polar residues" evidence="1">
    <location>
        <begin position="40"/>
        <end position="52"/>
    </location>
</feature>
<dbReference type="RefSeq" id="WP_185705281.1">
    <property type="nucleotide sequence ID" value="NZ_JAAXCY010000002.1"/>
</dbReference>
<evidence type="ECO:0000313" key="3">
    <source>
        <dbReference type="EMBL" id="MBC2380534.1"/>
    </source>
</evidence>
<name>A0A7X1DX69_9PSED</name>
<evidence type="ECO:0000256" key="1">
    <source>
        <dbReference type="SAM" id="MobiDB-lite"/>
    </source>
</evidence>
<proteinExistence type="predicted"/>
<sequence length="89" mass="9537">MKAHYLVCLALLPLSASAIEPGPSSPQQAQTEKWLTLQVNGDAASQTPQKTTPAEREHALQRWLDSNKHPIPEFFEQKAGGNASGGGSN</sequence>
<comment type="caution">
    <text evidence="4">The sequence shown here is derived from an EMBL/GenBank/DDBJ whole genome shotgun (WGS) entry which is preliminary data.</text>
</comment>
<feature type="region of interest" description="Disordered" evidence="1">
    <location>
        <begin position="64"/>
        <end position="89"/>
    </location>
</feature>
<feature type="signal peptide" evidence="2">
    <location>
        <begin position="1"/>
        <end position="18"/>
    </location>
</feature>
<dbReference type="InterPro" id="IPR022053">
    <property type="entry name" value="DUF3613"/>
</dbReference>
<dbReference type="EMBL" id="JAAXCZ010000002">
    <property type="protein sequence ID" value="MBC2380534.1"/>
    <property type="molecule type" value="Genomic_DNA"/>
</dbReference>
<evidence type="ECO:0000313" key="6">
    <source>
        <dbReference type="Proteomes" id="UP000534677"/>
    </source>
</evidence>
<feature type="chain" id="PRO_5031428929" evidence="2">
    <location>
        <begin position="19"/>
        <end position="89"/>
    </location>
</feature>
<dbReference type="AlphaFoldDB" id="A0A7X1DX69"/>
<dbReference type="Pfam" id="PF12266">
    <property type="entry name" value="DUF3613"/>
    <property type="match status" value="1"/>
</dbReference>
<evidence type="ECO:0000313" key="5">
    <source>
        <dbReference type="Proteomes" id="UP000520513"/>
    </source>
</evidence>
<evidence type="ECO:0000313" key="4">
    <source>
        <dbReference type="EMBL" id="MBC2405114.1"/>
    </source>
</evidence>
<dbReference type="Proteomes" id="UP000520513">
    <property type="component" value="Unassembled WGS sequence"/>
</dbReference>
<keyword evidence="2" id="KW-0732">Signal</keyword>
<dbReference type="Proteomes" id="UP000534677">
    <property type="component" value="Unassembled WGS sequence"/>
</dbReference>
<organism evidence="4 5">
    <name type="scientific">Pseudomonas cremoris</name>
    <dbReference type="NCBI Taxonomy" id="2724178"/>
    <lineage>
        <taxon>Bacteria</taxon>
        <taxon>Pseudomonadati</taxon>
        <taxon>Pseudomonadota</taxon>
        <taxon>Gammaproteobacteria</taxon>
        <taxon>Pseudomonadales</taxon>
        <taxon>Pseudomonadaceae</taxon>
        <taxon>Pseudomonas</taxon>
    </lineage>
</organism>
<dbReference type="EMBL" id="JAAXCY010000002">
    <property type="protein sequence ID" value="MBC2405114.1"/>
    <property type="molecule type" value="Genomic_DNA"/>
</dbReference>
<keyword evidence="6" id="KW-1185">Reference proteome</keyword>
<feature type="region of interest" description="Disordered" evidence="1">
    <location>
        <begin position="40"/>
        <end position="59"/>
    </location>
</feature>
<evidence type="ECO:0000256" key="2">
    <source>
        <dbReference type="SAM" id="SignalP"/>
    </source>
</evidence>
<reference evidence="5 6" key="1">
    <citation type="submission" date="2020-04" db="EMBL/GenBank/DDBJ databases">
        <title>Pseudomonas crami sp. nov., a novel proteolytic bacterial species isolated from cream.</title>
        <authorList>
            <person name="Hofmann K."/>
            <person name="Woller A."/>
            <person name="Huptas C."/>
            <person name="Wenning M."/>
            <person name="Scherer S."/>
            <person name="Doll E.V."/>
        </authorList>
    </citation>
    <scope>NUCLEOTIDE SEQUENCE [LARGE SCALE GENOMIC DNA]</scope>
    <source>
        <strain evidence="3 6">WS 5096</strain>
        <strain evidence="4 5">WS 5106</strain>
    </source>
</reference>
<protein>
    <submittedName>
        <fullName evidence="4">DUF3613 domain-containing protein</fullName>
    </submittedName>
</protein>
<accession>A0A7X1DX69</accession>